<evidence type="ECO:0000313" key="2">
    <source>
        <dbReference type="EMBL" id="WLR42538.1"/>
    </source>
</evidence>
<keyword evidence="3" id="KW-1185">Reference proteome</keyword>
<dbReference type="InterPro" id="IPR001460">
    <property type="entry name" value="PCN-bd_Tpept"/>
</dbReference>
<name>A0ABY9JVM4_9BACI</name>
<dbReference type="Pfam" id="PF00905">
    <property type="entry name" value="Transpeptidase"/>
    <property type="match status" value="1"/>
</dbReference>
<protein>
    <submittedName>
        <fullName evidence="2">Penicillin-binding transpeptidase domain-containing protein</fullName>
    </submittedName>
</protein>
<reference evidence="2 3" key="1">
    <citation type="submission" date="2023-06" db="EMBL/GenBank/DDBJ databases">
        <title>Five Gram-positive bacteria isolated from mangrove sediments in Shenzhen, Guangdong, China.</title>
        <authorList>
            <person name="Yu S."/>
            <person name="Zheng W."/>
            <person name="Huang Y."/>
        </authorList>
    </citation>
    <scope>NUCLEOTIDE SEQUENCE [LARGE SCALE GENOMIC DNA]</scope>
    <source>
        <strain evidence="2 3">SaN35-3</strain>
    </source>
</reference>
<dbReference type="RefSeq" id="WP_306019757.1">
    <property type="nucleotide sequence ID" value="NZ_CP129013.1"/>
</dbReference>
<dbReference type="Gene3D" id="3.40.710.10">
    <property type="entry name" value="DD-peptidase/beta-lactamase superfamily"/>
    <property type="match status" value="1"/>
</dbReference>
<dbReference type="InterPro" id="IPR050515">
    <property type="entry name" value="Beta-lactam/transpept"/>
</dbReference>
<dbReference type="SUPFAM" id="SSF56601">
    <property type="entry name" value="beta-lactamase/transpeptidase-like"/>
    <property type="match status" value="1"/>
</dbReference>
<feature type="domain" description="Penicillin-binding protein transpeptidase" evidence="1">
    <location>
        <begin position="64"/>
        <end position="366"/>
    </location>
</feature>
<sequence>MNILEQPGLEQVYEEVLHGETGWKILVGEQAIASKPKVDGEDIYLTLDANLQGNLYDQLKATSGASVAIDPTTGETLAMVSSPAYNPNDYILGFDEGEYDTLKNNPNDPFSAKFNNKYSPGSTLKPLTAAIGLESETLDPEKVEEITGEKWEKYNVTRWSDKDSQVDLADALIQSDNIYFARQAVNMGAETFEKGLESFKFNQELDFPFPIATSSIANDSLTETLLAHSAYGQGQVLMSPFHLVMTYTMFVNEGNMISPYLRKEDGPAKKEQLIKAENAELINSHLRQVVASSNGTAKDAAVEGLAIAGKTGTAELKKTGEEKGQENGWFVAYEEEKKNLLIAMMMEDVKDGSHDTLKPVAEVFRNYQK</sequence>
<proteinExistence type="predicted"/>
<dbReference type="Proteomes" id="UP001197974">
    <property type="component" value="Chromosome"/>
</dbReference>
<organism evidence="2 3">
    <name type="scientific">Bacillus carboniphilus</name>
    <dbReference type="NCBI Taxonomy" id="86663"/>
    <lineage>
        <taxon>Bacteria</taxon>
        <taxon>Bacillati</taxon>
        <taxon>Bacillota</taxon>
        <taxon>Bacilli</taxon>
        <taxon>Bacillales</taxon>
        <taxon>Bacillaceae</taxon>
        <taxon>Bacillus</taxon>
    </lineage>
</organism>
<dbReference type="PANTHER" id="PTHR30627">
    <property type="entry name" value="PEPTIDOGLYCAN D,D-TRANSPEPTIDASE"/>
    <property type="match status" value="1"/>
</dbReference>
<evidence type="ECO:0000313" key="3">
    <source>
        <dbReference type="Proteomes" id="UP001197974"/>
    </source>
</evidence>
<dbReference type="PANTHER" id="PTHR30627:SF25">
    <property type="entry name" value="PENICILLIN-BINDING PROTEIN 3"/>
    <property type="match status" value="1"/>
</dbReference>
<evidence type="ECO:0000259" key="1">
    <source>
        <dbReference type="Pfam" id="PF00905"/>
    </source>
</evidence>
<dbReference type="EMBL" id="CP129013">
    <property type="protein sequence ID" value="WLR42538.1"/>
    <property type="molecule type" value="Genomic_DNA"/>
</dbReference>
<gene>
    <name evidence="2" type="ORF">LC087_17910</name>
</gene>
<dbReference type="InterPro" id="IPR012338">
    <property type="entry name" value="Beta-lactam/transpept-like"/>
</dbReference>
<accession>A0ABY9JVM4</accession>
<dbReference type="Gene3D" id="3.90.1310.10">
    <property type="entry name" value="Penicillin-binding protein 2a (Domain 2)"/>
    <property type="match status" value="1"/>
</dbReference>